<evidence type="ECO:0000259" key="3">
    <source>
        <dbReference type="Pfam" id="PF12010"/>
    </source>
</evidence>
<dbReference type="EMBL" id="FMKA01000044">
    <property type="protein sequence ID" value="SCP99518.1"/>
    <property type="molecule type" value="Genomic_DNA"/>
</dbReference>
<evidence type="ECO:0000256" key="1">
    <source>
        <dbReference type="SAM" id="MobiDB-lite"/>
    </source>
</evidence>
<dbReference type="InterPro" id="IPR022627">
    <property type="entry name" value="DUF3502"/>
</dbReference>
<dbReference type="Pfam" id="PF01547">
    <property type="entry name" value="SBP_bac_1"/>
    <property type="match status" value="1"/>
</dbReference>
<accession>A0A1D3TYJ6</accession>
<evidence type="ECO:0000313" key="5">
    <source>
        <dbReference type="Proteomes" id="UP000199315"/>
    </source>
</evidence>
<keyword evidence="2" id="KW-0732">Signal</keyword>
<sequence length="519" mass="56133">MKKRSLALLLTVAMAVSALAGCGSNEGSTEGSSTEGSTTESSSKENGSADHIIVTYLTMGETPTDLGLVQDAVNAISIPEINVEVEFKPVAIGETFTSYSTWIASGERMDLMMLCFQDPSSYIESGSIQPLNEYLSADAPDILNLAKEFPLYEGAQREESIYGVNPVNACYGKYGSIMLRKDYFDELGAELKDKYTYADLTEVFAGIKSNHPDTYPLGVLGSDCSTSNSLFSRFNVVDVLGAGVDTGVLMGMDSTKIVNLFETDEYFAFLKQMKEWNEAGYIMQDATTTTSTMPELTSAGIMASALVYPNEPNVEVAYNSGFRAFGGAVALDTTDPYMPSNGASNGIYWTIPVTSKSPDAAMKFLNLTYSNTEVTNLIQWGIEGKHYVKTDTENVVEFPEGLDANSTGYYCTLGVWGDKSAVYAMTKDNRAENEALTEKGLENRSVASQHGYSYDSSKMANQVIAVDSVLQQYMPALETGSVSDLDSTYKEFISALKAAGMDDIIADNQAQLDAAIAKK</sequence>
<dbReference type="RefSeq" id="WP_091236849.1">
    <property type="nucleotide sequence ID" value="NZ_FMKA01000044.1"/>
</dbReference>
<evidence type="ECO:0000256" key="2">
    <source>
        <dbReference type="SAM" id="SignalP"/>
    </source>
</evidence>
<feature type="chain" id="PRO_5038507424" evidence="2">
    <location>
        <begin position="21"/>
        <end position="519"/>
    </location>
</feature>
<organism evidence="4 5">
    <name type="scientific">Anaerobium acetethylicum</name>
    <dbReference type="NCBI Taxonomy" id="1619234"/>
    <lineage>
        <taxon>Bacteria</taxon>
        <taxon>Bacillati</taxon>
        <taxon>Bacillota</taxon>
        <taxon>Clostridia</taxon>
        <taxon>Lachnospirales</taxon>
        <taxon>Lachnospiraceae</taxon>
        <taxon>Anaerobium</taxon>
    </lineage>
</organism>
<dbReference type="STRING" id="1619234.SAMN05421730_104414"/>
<proteinExistence type="predicted"/>
<gene>
    <name evidence="4" type="ORF">SAMN05421730_104414</name>
</gene>
<feature type="signal peptide" evidence="2">
    <location>
        <begin position="1"/>
        <end position="20"/>
    </location>
</feature>
<feature type="domain" description="DUF3502" evidence="3">
    <location>
        <begin position="451"/>
        <end position="515"/>
    </location>
</feature>
<protein>
    <submittedName>
        <fullName evidence="4">Putative aldouronate transport system substrate-binding protein</fullName>
    </submittedName>
</protein>
<dbReference type="InterPro" id="IPR050490">
    <property type="entry name" value="Bact_solute-bd_prot1"/>
</dbReference>
<dbReference type="PANTHER" id="PTHR43649:SF17">
    <property type="entry name" value="ABC TRANSPORTER SOLUTE BINDING PROTEIN-SUGAR TRANSPORT"/>
    <property type="match status" value="1"/>
</dbReference>
<feature type="compositionally biased region" description="Low complexity" evidence="1">
    <location>
        <begin position="23"/>
        <end position="46"/>
    </location>
</feature>
<dbReference type="SUPFAM" id="SSF53850">
    <property type="entry name" value="Periplasmic binding protein-like II"/>
    <property type="match status" value="1"/>
</dbReference>
<dbReference type="Gene3D" id="3.40.190.10">
    <property type="entry name" value="Periplasmic binding protein-like II"/>
    <property type="match status" value="2"/>
</dbReference>
<dbReference type="Proteomes" id="UP000199315">
    <property type="component" value="Unassembled WGS sequence"/>
</dbReference>
<feature type="region of interest" description="Disordered" evidence="1">
    <location>
        <begin position="22"/>
        <end position="46"/>
    </location>
</feature>
<reference evidence="4 5" key="1">
    <citation type="submission" date="2016-09" db="EMBL/GenBank/DDBJ databases">
        <authorList>
            <person name="Capua I."/>
            <person name="De Benedictis P."/>
            <person name="Joannis T."/>
            <person name="Lombin L.H."/>
            <person name="Cattoli G."/>
        </authorList>
    </citation>
    <scope>NUCLEOTIDE SEQUENCE [LARGE SCALE GENOMIC DNA]</scope>
    <source>
        <strain evidence="4 5">GluBS11</strain>
    </source>
</reference>
<dbReference type="OrthoDB" id="2644263at2"/>
<evidence type="ECO:0000313" key="4">
    <source>
        <dbReference type="EMBL" id="SCP99518.1"/>
    </source>
</evidence>
<dbReference type="InterPro" id="IPR006059">
    <property type="entry name" value="SBP"/>
</dbReference>
<dbReference type="PROSITE" id="PS51257">
    <property type="entry name" value="PROKAR_LIPOPROTEIN"/>
    <property type="match status" value="1"/>
</dbReference>
<name>A0A1D3TYJ6_9FIRM</name>
<dbReference type="AlphaFoldDB" id="A0A1D3TYJ6"/>
<dbReference type="Pfam" id="PF12010">
    <property type="entry name" value="DUF3502"/>
    <property type="match status" value="1"/>
</dbReference>
<dbReference type="PANTHER" id="PTHR43649">
    <property type="entry name" value="ARABINOSE-BINDING PROTEIN-RELATED"/>
    <property type="match status" value="1"/>
</dbReference>
<keyword evidence="5" id="KW-1185">Reference proteome</keyword>